<dbReference type="NCBIfam" id="TIGR01097">
    <property type="entry name" value="PhnE"/>
    <property type="match status" value="1"/>
</dbReference>
<keyword evidence="10" id="KW-1185">Reference proteome</keyword>
<evidence type="ECO:0000259" key="8">
    <source>
        <dbReference type="PROSITE" id="PS50928"/>
    </source>
</evidence>
<reference evidence="10" key="1">
    <citation type="submission" date="2016-09" db="EMBL/GenBank/DDBJ databases">
        <title>Draft genome sequence of a novel species of the family Streptococcaceae isolated from flowers.</title>
        <authorList>
            <person name="Chuah L.-O."/>
            <person name="Yap K.-P."/>
            <person name="Thong K.L."/>
            <person name="Liong M.T."/>
            <person name="Ahmad R."/>
            <person name="Rusul G."/>
        </authorList>
    </citation>
    <scope>NUCLEOTIDE SEQUENCE [LARGE SCALE GENOMIC DNA]</scope>
    <source>
        <strain evidence="10">DF1</strain>
    </source>
</reference>
<dbReference type="InterPro" id="IPR005769">
    <property type="entry name" value="PhnE/PtxC"/>
</dbReference>
<dbReference type="OrthoDB" id="8557224at2"/>
<dbReference type="EMBL" id="MKIR01000024">
    <property type="protein sequence ID" value="OFI48742.1"/>
    <property type="molecule type" value="Genomic_DNA"/>
</dbReference>
<keyword evidence="3 7" id="KW-0813">Transport</keyword>
<dbReference type="AlphaFoldDB" id="A0A1E8GKE8"/>
<evidence type="ECO:0000256" key="7">
    <source>
        <dbReference type="RuleBase" id="RU363032"/>
    </source>
</evidence>
<dbReference type="InterPro" id="IPR000515">
    <property type="entry name" value="MetI-like"/>
</dbReference>
<organism evidence="9 10">
    <name type="scientific">Floricoccus tropicus</name>
    <dbReference type="NCBI Taxonomy" id="1859473"/>
    <lineage>
        <taxon>Bacteria</taxon>
        <taxon>Bacillati</taxon>
        <taxon>Bacillota</taxon>
        <taxon>Bacilli</taxon>
        <taxon>Lactobacillales</taxon>
        <taxon>Streptococcaceae</taxon>
        <taxon>Floricoccus</taxon>
    </lineage>
</organism>
<feature type="transmembrane region" description="Helical" evidence="7">
    <location>
        <begin position="134"/>
        <end position="151"/>
    </location>
</feature>
<evidence type="ECO:0000313" key="10">
    <source>
        <dbReference type="Proteomes" id="UP000178622"/>
    </source>
</evidence>
<evidence type="ECO:0000256" key="3">
    <source>
        <dbReference type="ARBA" id="ARBA00022448"/>
    </source>
</evidence>
<keyword evidence="4 7" id="KW-0812">Transmembrane</keyword>
<dbReference type="GO" id="GO:0030313">
    <property type="term" value="C:cell envelope"/>
    <property type="evidence" value="ECO:0007669"/>
    <property type="project" value="UniProtKB-SubCell"/>
</dbReference>
<feature type="transmembrane region" description="Helical" evidence="7">
    <location>
        <begin position="231"/>
        <end position="251"/>
    </location>
</feature>
<dbReference type="Pfam" id="PF00528">
    <property type="entry name" value="BPD_transp_1"/>
    <property type="match status" value="1"/>
</dbReference>
<dbReference type="GO" id="GO:0015416">
    <property type="term" value="F:ABC-type phosphonate transporter activity"/>
    <property type="evidence" value="ECO:0007669"/>
    <property type="project" value="InterPro"/>
</dbReference>
<comment type="caution">
    <text evidence="9">The sequence shown here is derived from an EMBL/GenBank/DDBJ whole genome shotgun (WGS) entry which is preliminary data.</text>
</comment>
<dbReference type="PANTHER" id="PTHR30043:SF8">
    <property type="entry name" value="ABC TRANSPORTER, PERMEASE PROTEIN CC0363, PUTATIVE-RELATED"/>
    <property type="match status" value="1"/>
</dbReference>
<name>A0A1E8GKE8_9LACT</name>
<evidence type="ECO:0000256" key="4">
    <source>
        <dbReference type="ARBA" id="ARBA00022692"/>
    </source>
</evidence>
<dbReference type="PROSITE" id="PS50928">
    <property type="entry name" value="ABC_TM1"/>
    <property type="match status" value="1"/>
</dbReference>
<sequence>MLEQEKSNKKYYIMIAVAVVAALIWSMSVIEVKPLSKEGIVIAKNIFRGIFHPSMDFLFNFTRQGVPFLLLETIAIAVLGTLFGSILALPLAFLSATNIVPRPIAVVMRFINMAIRTVPPFVYGLMFIRVTGPGASAGVLTLAVVSIGMIAKMFTETIEDLDQGIIESMEASGASLFQKIRFGVIPQLKADFLSLLLYRFDMNLRDATILGLVGAGGIGAPLIFAMNSYRWNQVGAILIGLFLLIFVVEAISSRIRRYLLHGK</sequence>
<comment type="similarity">
    <text evidence="7">Belongs to the binding-protein-dependent transport system permease family.</text>
</comment>
<dbReference type="GO" id="GO:0005886">
    <property type="term" value="C:plasma membrane"/>
    <property type="evidence" value="ECO:0007669"/>
    <property type="project" value="UniProtKB-SubCell"/>
</dbReference>
<proteinExistence type="inferred from homology"/>
<evidence type="ECO:0000313" key="9">
    <source>
        <dbReference type="EMBL" id="OFI48742.1"/>
    </source>
</evidence>
<protein>
    <submittedName>
        <fullName evidence="9">Phosphonate ABC transporter, permease protein PhnE</fullName>
    </submittedName>
</protein>
<keyword evidence="6 7" id="KW-0472">Membrane</keyword>
<evidence type="ECO:0000256" key="6">
    <source>
        <dbReference type="ARBA" id="ARBA00023136"/>
    </source>
</evidence>
<dbReference type="Gene3D" id="1.10.3720.10">
    <property type="entry name" value="MetI-like"/>
    <property type="match status" value="1"/>
</dbReference>
<feature type="transmembrane region" description="Helical" evidence="7">
    <location>
        <begin position="68"/>
        <end position="94"/>
    </location>
</feature>
<evidence type="ECO:0000256" key="2">
    <source>
        <dbReference type="ARBA" id="ARBA00004196"/>
    </source>
</evidence>
<dbReference type="SUPFAM" id="SSF161098">
    <property type="entry name" value="MetI-like"/>
    <property type="match status" value="1"/>
</dbReference>
<comment type="subcellular location">
    <subcellularLocation>
        <location evidence="2">Cell envelope</location>
    </subcellularLocation>
    <subcellularLocation>
        <location evidence="7">Cell membrane</location>
        <topology evidence="7">Multi-pass membrane protein</topology>
    </subcellularLocation>
    <subcellularLocation>
        <location evidence="1">Membrane</location>
        <topology evidence="1">Multi-pass membrane protein</topology>
    </subcellularLocation>
</comment>
<dbReference type="PANTHER" id="PTHR30043">
    <property type="entry name" value="PHOSPHONATES TRANSPORT SYSTEM PERMEASE PROTEIN"/>
    <property type="match status" value="1"/>
</dbReference>
<accession>A0A1E8GKE8</accession>
<dbReference type="Proteomes" id="UP000178622">
    <property type="component" value="Unassembled WGS sequence"/>
</dbReference>
<dbReference type="InterPro" id="IPR035906">
    <property type="entry name" value="MetI-like_sf"/>
</dbReference>
<feature type="transmembrane region" description="Helical" evidence="7">
    <location>
        <begin position="207"/>
        <end position="225"/>
    </location>
</feature>
<feature type="transmembrane region" description="Helical" evidence="7">
    <location>
        <begin position="12"/>
        <end position="30"/>
    </location>
</feature>
<evidence type="ECO:0000256" key="5">
    <source>
        <dbReference type="ARBA" id="ARBA00022989"/>
    </source>
</evidence>
<dbReference type="STRING" id="1859473.BG261_06175"/>
<evidence type="ECO:0000256" key="1">
    <source>
        <dbReference type="ARBA" id="ARBA00004141"/>
    </source>
</evidence>
<keyword evidence="5 7" id="KW-1133">Transmembrane helix</keyword>
<gene>
    <name evidence="9" type="ORF">BG261_06175</name>
</gene>
<feature type="domain" description="ABC transmembrane type-1" evidence="8">
    <location>
        <begin position="70"/>
        <end position="252"/>
    </location>
</feature>
<dbReference type="CDD" id="cd06261">
    <property type="entry name" value="TM_PBP2"/>
    <property type="match status" value="1"/>
</dbReference>